<dbReference type="EMBL" id="GBRH01205480">
    <property type="protein sequence ID" value="JAD92415.1"/>
    <property type="molecule type" value="Transcribed_RNA"/>
</dbReference>
<name>A0A0A9E3D0_ARUDO</name>
<sequence length="24" mass="2925">MNIHIIFLSAWINVLFVIILFFIF</sequence>
<organism evidence="2">
    <name type="scientific">Arundo donax</name>
    <name type="common">Giant reed</name>
    <name type="synonym">Donax arundinaceus</name>
    <dbReference type="NCBI Taxonomy" id="35708"/>
    <lineage>
        <taxon>Eukaryota</taxon>
        <taxon>Viridiplantae</taxon>
        <taxon>Streptophyta</taxon>
        <taxon>Embryophyta</taxon>
        <taxon>Tracheophyta</taxon>
        <taxon>Spermatophyta</taxon>
        <taxon>Magnoliopsida</taxon>
        <taxon>Liliopsida</taxon>
        <taxon>Poales</taxon>
        <taxon>Poaceae</taxon>
        <taxon>PACMAD clade</taxon>
        <taxon>Arundinoideae</taxon>
        <taxon>Arundineae</taxon>
        <taxon>Arundo</taxon>
    </lineage>
</organism>
<keyword evidence="1" id="KW-1133">Transmembrane helix</keyword>
<keyword evidence="1" id="KW-0472">Membrane</keyword>
<evidence type="ECO:0000313" key="2">
    <source>
        <dbReference type="EMBL" id="JAD92415.1"/>
    </source>
</evidence>
<dbReference type="AlphaFoldDB" id="A0A0A9E3D0"/>
<proteinExistence type="predicted"/>
<evidence type="ECO:0000256" key="1">
    <source>
        <dbReference type="SAM" id="Phobius"/>
    </source>
</evidence>
<reference evidence="2" key="1">
    <citation type="submission" date="2014-09" db="EMBL/GenBank/DDBJ databases">
        <authorList>
            <person name="Magalhaes I.L.F."/>
            <person name="Oliveira U."/>
            <person name="Santos F.R."/>
            <person name="Vidigal T.H.D.A."/>
            <person name="Brescovit A.D."/>
            <person name="Santos A.J."/>
        </authorList>
    </citation>
    <scope>NUCLEOTIDE SEQUENCE</scope>
    <source>
        <tissue evidence="2">Shoot tissue taken approximately 20 cm above the soil surface</tissue>
    </source>
</reference>
<keyword evidence="1" id="KW-0812">Transmembrane</keyword>
<protein>
    <submittedName>
        <fullName evidence="2">Uncharacterized protein</fullName>
    </submittedName>
</protein>
<accession>A0A0A9E3D0</accession>
<reference evidence="2" key="2">
    <citation type="journal article" date="2015" name="Data Brief">
        <title>Shoot transcriptome of the giant reed, Arundo donax.</title>
        <authorList>
            <person name="Barrero R.A."/>
            <person name="Guerrero F.D."/>
            <person name="Moolhuijzen P."/>
            <person name="Goolsby J.A."/>
            <person name="Tidwell J."/>
            <person name="Bellgard S.E."/>
            <person name="Bellgard M.I."/>
        </authorList>
    </citation>
    <scope>NUCLEOTIDE SEQUENCE</scope>
    <source>
        <tissue evidence="2">Shoot tissue taken approximately 20 cm above the soil surface</tissue>
    </source>
</reference>
<feature type="transmembrane region" description="Helical" evidence="1">
    <location>
        <begin position="6"/>
        <end position="23"/>
    </location>
</feature>